<proteinExistence type="inferred from homology"/>
<dbReference type="Pfam" id="PF13715">
    <property type="entry name" value="CarbopepD_reg_2"/>
    <property type="match status" value="1"/>
</dbReference>
<dbReference type="InterPro" id="IPR008969">
    <property type="entry name" value="CarboxyPept-like_regulatory"/>
</dbReference>
<keyword evidence="3 7" id="KW-1134">Transmembrane beta strand</keyword>
<dbReference type="Gene3D" id="2.40.170.20">
    <property type="entry name" value="TonB-dependent receptor, beta-barrel domain"/>
    <property type="match status" value="1"/>
</dbReference>
<dbReference type="SUPFAM" id="SSF56935">
    <property type="entry name" value="Porins"/>
    <property type="match status" value="1"/>
</dbReference>
<feature type="domain" description="TonB-dependent receptor plug" evidence="8">
    <location>
        <begin position="218"/>
        <end position="339"/>
    </location>
</feature>
<dbReference type="SUPFAM" id="SSF49464">
    <property type="entry name" value="Carboxypeptidase regulatory domain-like"/>
    <property type="match status" value="1"/>
</dbReference>
<dbReference type="EMBL" id="JAELVQ010000011">
    <property type="protein sequence ID" value="MBJ6368387.1"/>
    <property type="molecule type" value="Genomic_DNA"/>
</dbReference>
<dbReference type="Proteomes" id="UP000610931">
    <property type="component" value="Unassembled WGS sequence"/>
</dbReference>
<comment type="subcellular location">
    <subcellularLocation>
        <location evidence="1 7">Cell outer membrane</location>
        <topology evidence="1 7">Multi-pass membrane protein</topology>
    </subcellularLocation>
</comment>
<evidence type="ECO:0000256" key="3">
    <source>
        <dbReference type="ARBA" id="ARBA00022452"/>
    </source>
</evidence>
<evidence type="ECO:0000256" key="7">
    <source>
        <dbReference type="PROSITE-ProRule" id="PRU01360"/>
    </source>
</evidence>
<dbReference type="InterPro" id="IPR036942">
    <property type="entry name" value="Beta-barrel_TonB_sf"/>
</dbReference>
<dbReference type="NCBIfam" id="TIGR04057">
    <property type="entry name" value="SusC_RagA_signa"/>
    <property type="match status" value="1"/>
</dbReference>
<evidence type="ECO:0000313" key="10">
    <source>
        <dbReference type="Proteomes" id="UP000610931"/>
    </source>
</evidence>
<dbReference type="AlphaFoldDB" id="A0A8J7IFW2"/>
<dbReference type="InterPro" id="IPR023996">
    <property type="entry name" value="TonB-dep_OMP_SusC/RagA"/>
</dbReference>
<name>A0A8J7IFW2_9FLAO</name>
<dbReference type="Pfam" id="PF07715">
    <property type="entry name" value="Plug"/>
    <property type="match status" value="1"/>
</dbReference>
<keyword evidence="2 7" id="KW-0813">Transport</keyword>
<accession>A0A8J7IFW2</accession>
<keyword evidence="5 7" id="KW-0472">Membrane</keyword>
<evidence type="ECO:0000313" key="9">
    <source>
        <dbReference type="EMBL" id="MBJ6368387.1"/>
    </source>
</evidence>
<dbReference type="Gene3D" id="2.60.40.1120">
    <property type="entry name" value="Carboxypeptidase-like, regulatory domain"/>
    <property type="match status" value="1"/>
</dbReference>
<dbReference type="InterPro" id="IPR023997">
    <property type="entry name" value="TonB-dep_OMP_SusC/RagA_CS"/>
</dbReference>
<dbReference type="FunFam" id="2.60.40.1120:FF:000003">
    <property type="entry name" value="Outer membrane protein Omp121"/>
    <property type="match status" value="1"/>
</dbReference>
<dbReference type="PROSITE" id="PS52016">
    <property type="entry name" value="TONB_DEPENDENT_REC_3"/>
    <property type="match status" value="1"/>
</dbReference>
<gene>
    <name evidence="9" type="ORF">JF259_09845</name>
</gene>
<dbReference type="GO" id="GO:0009279">
    <property type="term" value="C:cell outer membrane"/>
    <property type="evidence" value="ECO:0007669"/>
    <property type="project" value="UniProtKB-SubCell"/>
</dbReference>
<sequence length="1114" mass="124379">MEKKLTAETCTLLERHKGFILLIMKRSLILSILFFSLTASSFSQKITLELGKVKLAQALKSIKQEANIDFFYSDNELDVNRVVMVNYKNTDVLKVVSDLVGVHFNVEKTGDNIMLITPVVIQTFQNTIKVKGNVSDENGEILPGVTVLIKGTKIGTTTDFDGNYSINADEQSTLVFSYVGYASQEVKVDGKSVINIKLKQDISELDEVVITGVVQRKKESFTGAFTTVSREDLRAVGNLNVVQSLKTLDPSFLVLDNNVMGSNPNVMPKIEVRGQTSITTEGIADEFGGDPNQPLFVLDGFETDLRTIVDLDMNRVASITILKDAASTALYGAKSANGVVVVETIKPQAGKLRVNYTTDFRIESPDLSDYNMMNAEEKLEFERLSGRWTAPGYDPNGQFELDNIYNATLAEIKRGVDTYWLDQPTQTGTTLGHSLYVDGGSENFTFGVGLNYKNQNGVMIGSDRETWGGQINLNYRKDKLNISNILYVNGYDANESPYGTFSNFVQANPYYRLTDENGDITRFLDENTKVGTLYNFDVVNPLYNSTLKSFDNTGNFSLQNNLRVIYNISNAFRIQTNLQLRKGVTTTKTFLDSEHSSFLNTTLFEKGSYSNSRIDNFSYRFNAMASYSKILNEDHNININLRAEAEETKNERLTVSAVGFPAGTNGNPAFAFSYTPDARPSTGLSVYRRVNVLGSANYTYKRKYLFDATYRLDGSTTFGRNEKFSPFWAVGLGWNLNNEFNMNPEQVQMLKLRGNIGSNGNQGFGSLASTSIYGFNQTINVFGQGVNLATLANPDLEWQKTLNTSIGIDGVFFKNRFSTTFNFFNKNTDPLVVAVDLPSSTGLFNYPINTGNLVSRGAEVILKFSPIFNLENRVVWTLGYTATMITTTFDGFENSLKSLNDGQLSSRTLQRYRDGFSPDDLWAVPSLGIDPATGKEVFLTKDGQQTFEFDTDNEIVMGNSRPDVEGVISSSLRIKNFTFGAYLRYRIGADRFNTALYNKVENISREDVTLNQDRRALYDRWQNPGDVSSFRAISLTDFTPISSRFIQKENELIGESINLGYDFSSANWVNSMGLSSLRLTAYMNDIFRLSSIQVERGISYPFARAVSFSLNASF</sequence>
<keyword evidence="6 7" id="KW-0998">Cell outer membrane</keyword>
<protein>
    <submittedName>
        <fullName evidence="9">SusC/RagA family TonB-linked outer membrane protein</fullName>
    </submittedName>
</protein>
<dbReference type="InterPro" id="IPR012910">
    <property type="entry name" value="Plug_dom"/>
</dbReference>
<comment type="caution">
    <text evidence="9">The sequence shown here is derived from an EMBL/GenBank/DDBJ whole genome shotgun (WGS) entry which is preliminary data.</text>
</comment>
<organism evidence="9 10">
    <name type="scientific">Snuella sedimenti</name>
    <dbReference type="NCBI Taxonomy" id="2798802"/>
    <lineage>
        <taxon>Bacteria</taxon>
        <taxon>Pseudomonadati</taxon>
        <taxon>Bacteroidota</taxon>
        <taxon>Flavobacteriia</taxon>
        <taxon>Flavobacteriales</taxon>
        <taxon>Flavobacteriaceae</taxon>
        <taxon>Snuella</taxon>
    </lineage>
</organism>
<evidence type="ECO:0000256" key="4">
    <source>
        <dbReference type="ARBA" id="ARBA00022692"/>
    </source>
</evidence>
<evidence type="ECO:0000256" key="2">
    <source>
        <dbReference type="ARBA" id="ARBA00022448"/>
    </source>
</evidence>
<evidence type="ECO:0000259" key="8">
    <source>
        <dbReference type="Pfam" id="PF07715"/>
    </source>
</evidence>
<evidence type="ECO:0000256" key="6">
    <source>
        <dbReference type="ARBA" id="ARBA00023237"/>
    </source>
</evidence>
<keyword evidence="4 7" id="KW-0812">Transmembrane</keyword>
<dbReference type="RefSeq" id="WP_199115150.1">
    <property type="nucleotide sequence ID" value="NZ_JAELVQ010000011.1"/>
</dbReference>
<evidence type="ECO:0000256" key="1">
    <source>
        <dbReference type="ARBA" id="ARBA00004571"/>
    </source>
</evidence>
<reference evidence="9" key="1">
    <citation type="submission" date="2020-12" db="EMBL/GenBank/DDBJ databases">
        <title>Snuella sp. nov., isolated from sediment in Incheon.</title>
        <authorList>
            <person name="Kim W."/>
        </authorList>
    </citation>
    <scope>NUCLEOTIDE SEQUENCE</scope>
    <source>
        <strain evidence="9">CAU 1569</strain>
    </source>
</reference>
<dbReference type="InterPro" id="IPR039426">
    <property type="entry name" value="TonB-dep_rcpt-like"/>
</dbReference>
<dbReference type="Gene3D" id="2.170.130.10">
    <property type="entry name" value="TonB-dependent receptor, plug domain"/>
    <property type="match status" value="1"/>
</dbReference>
<dbReference type="InterPro" id="IPR037066">
    <property type="entry name" value="Plug_dom_sf"/>
</dbReference>
<evidence type="ECO:0000256" key="5">
    <source>
        <dbReference type="ARBA" id="ARBA00023136"/>
    </source>
</evidence>
<dbReference type="NCBIfam" id="TIGR04056">
    <property type="entry name" value="OMP_RagA_SusC"/>
    <property type="match status" value="1"/>
</dbReference>
<keyword evidence="10" id="KW-1185">Reference proteome</keyword>
<comment type="similarity">
    <text evidence="7">Belongs to the TonB-dependent receptor family.</text>
</comment>